<dbReference type="SMART" id="SM00387">
    <property type="entry name" value="HATPase_c"/>
    <property type="match status" value="1"/>
</dbReference>
<protein>
    <recommendedName>
        <fullName evidence="3">histidine kinase</fullName>
        <ecNumber evidence="3">2.7.13.3</ecNumber>
    </recommendedName>
</protein>
<dbReference type="SUPFAM" id="SSF55874">
    <property type="entry name" value="ATPase domain of HSP90 chaperone/DNA topoisomerase II/histidine kinase"/>
    <property type="match status" value="1"/>
</dbReference>
<dbReference type="PANTHER" id="PTHR45453">
    <property type="entry name" value="PHOSPHATE REGULON SENSOR PROTEIN PHOR"/>
    <property type="match status" value="1"/>
</dbReference>
<evidence type="ECO:0000256" key="10">
    <source>
        <dbReference type="ARBA" id="ARBA00023136"/>
    </source>
</evidence>
<accession>A0A1W1C7T1</accession>
<dbReference type="InterPro" id="IPR036097">
    <property type="entry name" value="HisK_dim/P_sf"/>
</dbReference>
<dbReference type="InterPro" id="IPR004358">
    <property type="entry name" value="Sig_transdc_His_kin-like_C"/>
</dbReference>
<dbReference type="InterPro" id="IPR036890">
    <property type="entry name" value="HATPase_C_sf"/>
</dbReference>
<dbReference type="Pfam" id="PF00512">
    <property type="entry name" value="HisKA"/>
    <property type="match status" value="1"/>
</dbReference>
<dbReference type="GO" id="GO:0000155">
    <property type="term" value="F:phosphorelay sensor kinase activity"/>
    <property type="evidence" value="ECO:0007669"/>
    <property type="project" value="InterPro"/>
</dbReference>
<dbReference type="Gene3D" id="3.30.565.10">
    <property type="entry name" value="Histidine kinase-like ATPase, C-terminal domain"/>
    <property type="match status" value="1"/>
</dbReference>
<dbReference type="PRINTS" id="PR00344">
    <property type="entry name" value="BCTRLSENSOR"/>
</dbReference>
<dbReference type="Gene3D" id="1.10.287.130">
    <property type="match status" value="1"/>
</dbReference>
<keyword evidence="8 12" id="KW-0418">Kinase</keyword>
<dbReference type="InterPro" id="IPR005467">
    <property type="entry name" value="His_kinase_dom"/>
</dbReference>
<dbReference type="CDD" id="cd00082">
    <property type="entry name" value="HisKA"/>
    <property type="match status" value="1"/>
</dbReference>
<evidence type="ECO:0000256" key="5">
    <source>
        <dbReference type="ARBA" id="ARBA00022553"/>
    </source>
</evidence>
<comment type="subcellular location">
    <subcellularLocation>
        <location evidence="2">Cell membrane</location>
        <topology evidence="2">Multi-pass membrane protein</topology>
    </subcellularLocation>
</comment>
<keyword evidence="4" id="KW-1003">Cell membrane</keyword>
<dbReference type="GO" id="GO:0005886">
    <property type="term" value="C:plasma membrane"/>
    <property type="evidence" value="ECO:0007669"/>
    <property type="project" value="UniProtKB-SubCell"/>
</dbReference>
<keyword evidence="10" id="KW-0472">Membrane</keyword>
<dbReference type="InterPro" id="IPR050351">
    <property type="entry name" value="BphY/WalK/GraS-like"/>
</dbReference>
<evidence type="ECO:0000256" key="1">
    <source>
        <dbReference type="ARBA" id="ARBA00000085"/>
    </source>
</evidence>
<dbReference type="InterPro" id="IPR003594">
    <property type="entry name" value="HATPase_dom"/>
</dbReference>
<dbReference type="AlphaFoldDB" id="A0A1W1C7T1"/>
<dbReference type="Pfam" id="PF02518">
    <property type="entry name" value="HATPase_c"/>
    <property type="match status" value="1"/>
</dbReference>
<name>A0A1W1C7T1_9ZZZZ</name>
<dbReference type="GO" id="GO:0004721">
    <property type="term" value="F:phosphoprotein phosphatase activity"/>
    <property type="evidence" value="ECO:0007669"/>
    <property type="project" value="TreeGrafter"/>
</dbReference>
<dbReference type="SMART" id="SM00388">
    <property type="entry name" value="HisKA"/>
    <property type="match status" value="1"/>
</dbReference>
<dbReference type="SUPFAM" id="SSF47384">
    <property type="entry name" value="Homodimeric domain of signal transducing histidine kinase"/>
    <property type="match status" value="1"/>
</dbReference>
<keyword evidence="5" id="KW-0597">Phosphoprotein</keyword>
<sequence length="234" mass="26780">MKKTLLLLFVLLLISLAFAYYTLGPLKKALQLNDEFIKDILHDINTPLSALRINLKILKKQFGENDSIQRSQISIDTILDMQSNFRYFLTHSKLEIESIDISPLIQQKVVYYGTIYKNLSFHIDIKDVKITTNQEAFSRIIDNIISNACKYNTPHGKVNITYQNAQLIISDTGVGIHNIDKIFDRYYKESQRGIGIGLDIVKKLCDNLNIQIKIESKVNEGTHFILIFGLSELA</sequence>
<evidence type="ECO:0000256" key="9">
    <source>
        <dbReference type="ARBA" id="ARBA00022989"/>
    </source>
</evidence>
<evidence type="ECO:0000259" key="11">
    <source>
        <dbReference type="PROSITE" id="PS50109"/>
    </source>
</evidence>
<keyword evidence="9" id="KW-1133">Transmembrane helix</keyword>
<dbReference type="EC" id="2.7.13.3" evidence="3"/>
<dbReference type="EMBL" id="FPHK01000057">
    <property type="protein sequence ID" value="SFV61918.1"/>
    <property type="molecule type" value="Genomic_DNA"/>
</dbReference>
<dbReference type="PROSITE" id="PS50109">
    <property type="entry name" value="HIS_KIN"/>
    <property type="match status" value="1"/>
</dbReference>
<feature type="domain" description="Histidine kinase" evidence="11">
    <location>
        <begin position="39"/>
        <end position="232"/>
    </location>
</feature>
<evidence type="ECO:0000256" key="4">
    <source>
        <dbReference type="ARBA" id="ARBA00022475"/>
    </source>
</evidence>
<dbReference type="PANTHER" id="PTHR45453:SF2">
    <property type="entry name" value="HISTIDINE KINASE"/>
    <property type="match status" value="1"/>
</dbReference>
<evidence type="ECO:0000256" key="3">
    <source>
        <dbReference type="ARBA" id="ARBA00012438"/>
    </source>
</evidence>
<comment type="catalytic activity">
    <reaction evidence="1">
        <text>ATP + protein L-histidine = ADP + protein N-phospho-L-histidine.</text>
        <dbReference type="EC" id="2.7.13.3"/>
    </reaction>
</comment>
<reference evidence="12" key="1">
    <citation type="submission" date="2016-10" db="EMBL/GenBank/DDBJ databases">
        <authorList>
            <person name="de Groot N.N."/>
        </authorList>
    </citation>
    <scope>NUCLEOTIDE SEQUENCE</scope>
</reference>
<dbReference type="InterPro" id="IPR003661">
    <property type="entry name" value="HisK_dim/P_dom"/>
</dbReference>
<keyword evidence="6" id="KW-0808">Transferase</keyword>
<organism evidence="12">
    <name type="scientific">hydrothermal vent metagenome</name>
    <dbReference type="NCBI Taxonomy" id="652676"/>
    <lineage>
        <taxon>unclassified sequences</taxon>
        <taxon>metagenomes</taxon>
        <taxon>ecological metagenomes</taxon>
    </lineage>
</organism>
<evidence type="ECO:0000256" key="7">
    <source>
        <dbReference type="ARBA" id="ARBA00022692"/>
    </source>
</evidence>
<evidence type="ECO:0000256" key="6">
    <source>
        <dbReference type="ARBA" id="ARBA00022679"/>
    </source>
</evidence>
<proteinExistence type="predicted"/>
<gene>
    <name evidence="12" type="ORF">MNB_SM-6-578</name>
</gene>
<evidence type="ECO:0000313" key="12">
    <source>
        <dbReference type="EMBL" id="SFV61918.1"/>
    </source>
</evidence>
<dbReference type="GO" id="GO:0016036">
    <property type="term" value="P:cellular response to phosphate starvation"/>
    <property type="evidence" value="ECO:0007669"/>
    <property type="project" value="TreeGrafter"/>
</dbReference>
<keyword evidence="7" id="KW-0812">Transmembrane</keyword>
<evidence type="ECO:0000256" key="2">
    <source>
        <dbReference type="ARBA" id="ARBA00004651"/>
    </source>
</evidence>
<evidence type="ECO:0000256" key="8">
    <source>
        <dbReference type="ARBA" id="ARBA00022777"/>
    </source>
</evidence>